<dbReference type="RefSeq" id="WP_091671310.1">
    <property type="nucleotide sequence ID" value="NZ_FOKG01000003.1"/>
</dbReference>
<dbReference type="AlphaFoldDB" id="A0A1I0XJA0"/>
<accession>A0A1I0XJA0</accession>
<dbReference type="Pfam" id="PF10604">
    <property type="entry name" value="Polyketide_cyc2"/>
    <property type="match status" value="1"/>
</dbReference>
<dbReference type="CDD" id="cd07812">
    <property type="entry name" value="SRPBCC"/>
    <property type="match status" value="1"/>
</dbReference>
<dbReference type="OrthoDB" id="288089at2"/>
<dbReference type="InterPro" id="IPR014488">
    <property type="entry name" value="UCP017371"/>
</dbReference>
<organism evidence="1 2">
    <name type="scientific">Amycolatopsis marina</name>
    <dbReference type="NCBI Taxonomy" id="490629"/>
    <lineage>
        <taxon>Bacteria</taxon>
        <taxon>Bacillati</taxon>
        <taxon>Actinomycetota</taxon>
        <taxon>Actinomycetes</taxon>
        <taxon>Pseudonocardiales</taxon>
        <taxon>Pseudonocardiaceae</taxon>
        <taxon>Amycolatopsis</taxon>
    </lineage>
</organism>
<dbReference type="EMBL" id="FOKG01000003">
    <property type="protein sequence ID" value="SFB00033.1"/>
    <property type="molecule type" value="Genomic_DNA"/>
</dbReference>
<dbReference type="Proteomes" id="UP000243799">
    <property type="component" value="Unassembled WGS sequence"/>
</dbReference>
<reference evidence="2" key="1">
    <citation type="submission" date="2016-10" db="EMBL/GenBank/DDBJ databases">
        <authorList>
            <person name="Varghese N."/>
            <person name="Submissions S."/>
        </authorList>
    </citation>
    <scope>NUCLEOTIDE SEQUENCE [LARGE SCALE GENOMIC DNA]</scope>
    <source>
        <strain evidence="2">CGMCC 4.3568</strain>
    </source>
</reference>
<name>A0A1I0XJA0_9PSEU</name>
<dbReference type="InterPro" id="IPR019587">
    <property type="entry name" value="Polyketide_cyclase/dehydratase"/>
</dbReference>
<protein>
    <submittedName>
        <fullName evidence="1">Polyketide cyclase / dehydrase and lipid transport</fullName>
    </submittedName>
</protein>
<proteinExistence type="predicted"/>
<sequence length="148" mass="15939">MGKVTATAERTIDASPEKVRALVADYSDARPKILTEEFRDFDVIEGGKGAGTVARWKLQATSKRVRDIAATVTEPEPGMLVETDGNSSMVTTWTIRELGAGCMVRIETSWDGAGGIGGFFEKTFAPGGLKRIYNGVLAKLDDLAREQA</sequence>
<evidence type="ECO:0000313" key="2">
    <source>
        <dbReference type="Proteomes" id="UP000243799"/>
    </source>
</evidence>
<evidence type="ECO:0000313" key="1">
    <source>
        <dbReference type="EMBL" id="SFB00033.1"/>
    </source>
</evidence>
<dbReference type="InterPro" id="IPR023393">
    <property type="entry name" value="START-like_dom_sf"/>
</dbReference>
<gene>
    <name evidence="1" type="ORF">SAMN05216266_103186</name>
</gene>
<dbReference type="PIRSF" id="PIRSF017371">
    <property type="entry name" value="UCP017371"/>
    <property type="match status" value="1"/>
</dbReference>
<dbReference type="STRING" id="490629.SAMN05216266_103186"/>
<dbReference type="SUPFAM" id="SSF55961">
    <property type="entry name" value="Bet v1-like"/>
    <property type="match status" value="1"/>
</dbReference>
<keyword evidence="2" id="KW-1185">Reference proteome</keyword>
<dbReference type="Gene3D" id="3.30.530.20">
    <property type="match status" value="1"/>
</dbReference>